<name>A0ABT1L4Y5_9GAMM</name>
<dbReference type="InterPro" id="IPR005227">
    <property type="entry name" value="YqgF"/>
</dbReference>
<proteinExistence type="inferred from homology"/>
<evidence type="ECO:0000256" key="2">
    <source>
        <dbReference type="ARBA" id="ARBA00022517"/>
    </source>
</evidence>
<comment type="caution">
    <text evidence="7">The sequence shown here is derived from an EMBL/GenBank/DDBJ whole genome shotgun (WGS) entry which is preliminary data.</text>
</comment>
<dbReference type="NCBIfam" id="TIGR00250">
    <property type="entry name" value="RNAse_H_YqgF"/>
    <property type="match status" value="1"/>
</dbReference>
<dbReference type="InterPro" id="IPR006641">
    <property type="entry name" value="YqgF/RNaseH-like_dom"/>
</dbReference>
<evidence type="ECO:0000256" key="5">
    <source>
        <dbReference type="HAMAP-Rule" id="MF_00651"/>
    </source>
</evidence>
<evidence type="ECO:0000256" key="1">
    <source>
        <dbReference type="ARBA" id="ARBA00022490"/>
    </source>
</evidence>
<dbReference type="Gene3D" id="3.30.420.140">
    <property type="entry name" value="YqgF/RNase H-like domain"/>
    <property type="match status" value="1"/>
</dbReference>
<evidence type="ECO:0000313" key="7">
    <source>
        <dbReference type="EMBL" id="MCP8352239.1"/>
    </source>
</evidence>
<dbReference type="InterPro" id="IPR012337">
    <property type="entry name" value="RNaseH-like_sf"/>
</dbReference>
<dbReference type="EMBL" id="JAKUDN010000002">
    <property type="protein sequence ID" value="MCP8352239.1"/>
    <property type="molecule type" value="Genomic_DNA"/>
</dbReference>
<comment type="similarity">
    <text evidence="5">Belongs to the YqgF HJR family.</text>
</comment>
<dbReference type="RefSeq" id="WP_258569783.1">
    <property type="nucleotide sequence ID" value="NZ_JAKUDN010000002.1"/>
</dbReference>
<dbReference type="InterPro" id="IPR037027">
    <property type="entry name" value="YqgF/RNaseH-like_dom_sf"/>
</dbReference>
<evidence type="ECO:0000256" key="4">
    <source>
        <dbReference type="ARBA" id="ARBA00022801"/>
    </source>
</evidence>
<dbReference type="EC" id="3.1.-.-" evidence="5"/>
<evidence type="ECO:0000313" key="8">
    <source>
        <dbReference type="Proteomes" id="UP001320768"/>
    </source>
</evidence>
<dbReference type="PANTHER" id="PTHR33317">
    <property type="entry name" value="POLYNUCLEOTIDYL TRANSFERASE, RIBONUCLEASE H-LIKE SUPERFAMILY PROTEIN"/>
    <property type="match status" value="1"/>
</dbReference>
<dbReference type="HAMAP" id="MF_00651">
    <property type="entry name" value="Nuclease_YqgF"/>
    <property type="match status" value="1"/>
</dbReference>
<keyword evidence="1 5" id="KW-0963">Cytoplasm</keyword>
<keyword evidence="8" id="KW-1185">Reference proteome</keyword>
<comment type="subcellular location">
    <subcellularLocation>
        <location evidence="5">Cytoplasm</location>
    </subcellularLocation>
</comment>
<keyword evidence="4 5" id="KW-0378">Hydrolase</keyword>
<dbReference type="SMART" id="SM00732">
    <property type="entry name" value="YqgFc"/>
    <property type="match status" value="1"/>
</dbReference>
<gene>
    <name evidence="7" type="primary">ruvX</name>
    <name evidence="7" type="ORF">MKS91_02925</name>
</gene>
<evidence type="ECO:0000256" key="3">
    <source>
        <dbReference type="ARBA" id="ARBA00022722"/>
    </source>
</evidence>
<sequence>MICLGIDFGTTSWGFGAGDTITMTTQALCAVKADQGSPSWQEIDRLVSQWMPETIVLGYPLKADGSRFKLTDLVDRAAQELRQRYPKIAVVLADERLTTVEARDNLFTDKGFKGLEKGRIDAESARLILHHWFEASQI</sequence>
<accession>A0ABT1L4Y5</accession>
<evidence type="ECO:0000259" key="6">
    <source>
        <dbReference type="SMART" id="SM00732"/>
    </source>
</evidence>
<keyword evidence="2 5" id="KW-0690">Ribosome biogenesis</keyword>
<protein>
    <recommendedName>
        <fullName evidence="5">Putative pre-16S rRNA nuclease</fullName>
        <ecNumber evidence="5">3.1.-.-</ecNumber>
    </recommendedName>
</protein>
<reference evidence="7 8" key="1">
    <citation type="journal article" date="2022" name="Nat. Microbiol.">
        <title>The microbiome of a bacterivorous marine choanoflagellate contains a resource-demanding obligate bacterial associate.</title>
        <authorList>
            <person name="Needham D.M."/>
            <person name="Poirier C."/>
            <person name="Bachy C."/>
            <person name="George E.E."/>
            <person name="Wilken S."/>
            <person name="Yung C.C.M."/>
            <person name="Limardo A.J."/>
            <person name="Morando M."/>
            <person name="Sudek L."/>
            <person name="Malmstrom R.R."/>
            <person name="Keeling P.J."/>
            <person name="Santoro A.E."/>
            <person name="Worden A.Z."/>
        </authorList>
    </citation>
    <scope>NUCLEOTIDE SEQUENCE [LARGE SCALE GENOMIC DNA]</scope>
    <source>
        <strain evidence="7 8">Comchoano-2</strain>
    </source>
</reference>
<dbReference type="Proteomes" id="UP001320768">
    <property type="component" value="Unassembled WGS sequence"/>
</dbReference>
<keyword evidence="3 5" id="KW-0540">Nuclease</keyword>
<dbReference type="SUPFAM" id="SSF53098">
    <property type="entry name" value="Ribonuclease H-like"/>
    <property type="match status" value="1"/>
</dbReference>
<comment type="function">
    <text evidence="5">Could be a nuclease involved in processing of the 5'-end of pre-16S rRNA.</text>
</comment>
<dbReference type="CDD" id="cd16964">
    <property type="entry name" value="YqgF"/>
    <property type="match status" value="1"/>
</dbReference>
<dbReference type="GO" id="GO:0008821">
    <property type="term" value="F:crossover junction DNA endonuclease activity"/>
    <property type="evidence" value="ECO:0007669"/>
    <property type="project" value="UniProtKB-EC"/>
</dbReference>
<dbReference type="PANTHER" id="PTHR33317:SF4">
    <property type="entry name" value="POLYNUCLEOTIDYL TRANSFERASE, RIBONUCLEASE H-LIKE SUPERFAMILY PROTEIN"/>
    <property type="match status" value="1"/>
</dbReference>
<feature type="domain" description="YqgF/RNase H-like" evidence="6">
    <location>
        <begin position="1"/>
        <end position="102"/>
    </location>
</feature>
<organism evidence="7 8">
    <name type="scientific">Candidatus Synchoanobacter obligatus</name>
    <dbReference type="NCBI Taxonomy" id="2919597"/>
    <lineage>
        <taxon>Bacteria</taxon>
        <taxon>Pseudomonadati</taxon>
        <taxon>Pseudomonadota</taxon>
        <taxon>Gammaproteobacteria</taxon>
        <taxon>Candidatus Comchoanobacterales</taxon>
        <taxon>Candidatus Comchoanobacteraceae</taxon>
        <taxon>Candidatus Synchoanobacter</taxon>
    </lineage>
</organism>
<dbReference type="Pfam" id="PF03652">
    <property type="entry name" value="RuvX"/>
    <property type="match status" value="1"/>
</dbReference>